<dbReference type="UniPathway" id="UPA00057">
    <property type="reaction ID" value="UER00098"/>
</dbReference>
<dbReference type="GO" id="GO:0019287">
    <property type="term" value="P:isopentenyl diphosphate biosynthetic process, mevalonate pathway"/>
    <property type="evidence" value="ECO:0007669"/>
    <property type="project" value="UniProtKB-UniPathway"/>
</dbReference>
<comment type="similarity">
    <text evidence="2">Belongs to the GHMP kinase family. Mevalonate kinase subfamily.</text>
</comment>
<dbReference type="OrthoDB" id="9764892at2"/>
<dbReference type="NCBIfam" id="TIGR00549">
    <property type="entry name" value="mevalon_kin"/>
    <property type="match status" value="1"/>
</dbReference>
<evidence type="ECO:0000256" key="11">
    <source>
        <dbReference type="ARBA" id="ARBA00023098"/>
    </source>
</evidence>
<dbReference type="SUPFAM" id="SSF54211">
    <property type="entry name" value="Ribosomal protein S5 domain 2-like"/>
    <property type="match status" value="1"/>
</dbReference>
<feature type="domain" description="GHMP kinase C-terminal" evidence="14">
    <location>
        <begin position="218"/>
        <end position="292"/>
    </location>
</feature>
<keyword evidence="4" id="KW-0963">Cytoplasm</keyword>
<evidence type="ECO:0000259" key="14">
    <source>
        <dbReference type="Pfam" id="PF08544"/>
    </source>
</evidence>
<dbReference type="GO" id="GO:0005829">
    <property type="term" value="C:cytosol"/>
    <property type="evidence" value="ECO:0007669"/>
    <property type="project" value="TreeGrafter"/>
</dbReference>
<dbReference type="Pfam" id="PF00288">
    <property type="entry name" value="GHMP_kinases_N"/>
    <property type="match status" value="1"/>
</dbReference>
<dbReference type="GO" id="GO:0005524">
    <property type="term" value="F:ATP binding"/>
    <property type="evidence" value="ECO:0007669"/>
    <property type="project" value="UniProtKB-KW"/>
</dbReference>
<keyword evidence="9" id="KW-0067">ATP-binding</keyword>
<organism evidence="15 16">
    <name type="scientific">Lujinxingia vulgaris</name>
    <dbReference type="NCBI Taxonomy" id="2600176"/>
    <lineage>
        <taxon>Bacteria</taxon>
        <taxon>Deltaproteobacteria</taxon>
        <taxon>Bradymonadales</taxon>
        <taxon>Lujinxingiaceae</taxon>
        <taxon>Lujinxingia</taxon>
    </lineage>
</organism>
<evidence type="ECO:0000256" key="12">
    <source>
        <dbReference type="ARBA" id="ARBA00029438"/>
    </source>
</evidence>
<name>A0A5C6XD52_9DELT</name>
<evidence type="ECO:0000313" key="16">
    <source>
        <dbReference type="Proteomes" id="UP000321046"/>
    </source>
</evidence>
<dbReference type="PROSITE" id="PS00627">
    <property type="entry name" value="GHMP_KINASES_ATP"/>
    <property type="match status" value="1"/>
</dbReference>
<evidence type="ECO:0000259" key="13">
    <source>
        <dbReference type="Pfam" id="PF00288"/>
    </source>
</evidence>
<comment type="pathway">
    <text evidence="12">Isoprenoid biosynthesis; isopentenyl diphosphate biosynthesis via mevalonate pathway; isopentenyl diphosphate from (R)-mevalonate: step 1/3.</text>
</comment>
<dbReference type="Gene3D" id="3.30.230.10">
    <property type="match status" value="1"/>
</dbReference>
<keyword evidence="11" id="KW-0443">Lipid metabolism</keyword>
<dbReference type="Proteomes" id="UP000321046">
    <property type="component" value="Unassembled WGS sequence"/>
</dbReference>
<dbReference type="InterPro" id="IPR006203">
    <property type="entry name" value="GHMP_knse_ATP-bd_CS"/>
</dbReference>
<keyword evidence="7" id="KW-0547">Nucleotide-binding</keyword>
<dbReference type="EMBL" id="VOSL01000024">
    <property type="protein sequence ID" value="TXD40695.1"/>
    <property type="molecule type" value="Genomic_DNA"/>
</dbReference>
<dbReference type="InterPro" id="IPR014721">
    <property type="entry name" value="Ribsml_uS5_D2-typ_fold_subgr"/>
</dbReference>
<dbReference type="Pfam" id="PF08544">
    <property type="entry name" value="GHMP_kinases_C"/>
    <property type="match status" value="1"/>
</dbReference>
<reference evidence="15 16" key="1">
    <citation type="submission" date="2019-08" db="EMBL/GenBank/DDBJ databases">
        <title>Bradymonadales sp. TMQ2.</title>
        <authorList>
            <person name="Liang Q."/>
        </authorList>
    </citation>
    <scope>NUCLEOTIDE SEQUENCE [LARGE SCALE GENOMIC DNA]</scope>
    <source>
        <strain evidence="15 16">TMQ2</strain>
    </source>
</reference>
<dbReference type="AlphaFoldDB" id="A0A5C6XD52"/>
<evidence type="ECO:0000256" key="1">
    <source>
        <dbReference type="ARBA" id="ARBA00004496"/>
    </source>
</evidence>
<accession>A0A5C6XD52</accession>
<evidence type="ECO:0000256" key="6">
    <source>
        <dbReference type="ARBA" id="ARBA00022679"/>
    </source>
</evidence>
<evidence type="ECO:0000256" key="7">
    <source>
        <dbReference type="ARBA" id="ARBA00022741"/>
    </source>
</evidence>
<comment type="subcellular location">
    <subcellularLocation>
        <location evidence="1">Cytoplasm</location>
    </subcellularLocation>
</comment>
<proteinExistence type="inferred from homology"/>
<sequence length="306" mass="31170">MMGYVAEGRGRGKLILFGEHAVVHGYAAVACGLPLGAVACVRHGRSESFRVDHPAGSFEAEGKVLEAARGIVARFGLQLEELDGFVRLEVPVGAGMGSSAALAVALARAAQKLSGRKDAQTVEEAVSFAEGLFHGRASGIDQSAALGGGVFAFRRDAAGGPPTLESVRTPTLRLVVAQVAPSASTAEMVAGVSALAERRRSTAAVFEAIGQVAAEGREALEAGDLSAAGELMNVNQGLLAALGVSIPAIDEACHLAREAGALGVKLTGAGGGGCVVALGPDEATTRAIREGWEVRGWPVYTFTLES</sequence>
<dbReference type="GO" id="GO:0004496">
    <property type="term" value="F:mevalonate kinase activity"/>
    <property type="evidence" value="ECO:0007669"/>
    <property type="project" value="UniProtKB-EC"/>
</dbReference>
<evidence type="ECO:0000256" key="5">
    <source>
        <dbReference type="ARBA" id="ARBA00022516"/>
    </source>
</evidence>
<dbReference type="PANTHER" id="PTHR43290">
    <property type="entry name" value="MEVALONATE KINASE"/>
    <property type="match status" value="1"/>
</dbReference>
<evidence type="ECO:0000256" key="2">
    <source>
        <dbReference type="ARBA" id="ARBA00006495"/>
    </source>
</evidence>
<protein>
    <recommendedName>
        <fullName evidence="3">mevalonate kinase</fullName>
        <ecNumber evidence="3">2.7.1.36</ecNumber>
    </recommendedName>
</protein>
<evidence type="ECO:0000256" key="10">
    <source>
        <dbReference type="ARBA" id="ARBA00022842"/>
    </source>
</evidence>
<keyword evidence="8 15" id="KW-0418">Kinase</keyword>
<dbReference type="InterPro" id="IPR006205">
    <property type="entry name" value="Mev_gal_kin"/>
</dbReference>
<gene>
    <name evidence="15" type="primary">mvk</name>
    <name evidence="15" type="ORF">FRC96_05470</name>
</gene>
<evidence type="ECO:0000256" key="4">
    <source>
        <dbReference type="ARBA" id="ARBA00022490"/>
    </source>
</evidence>
<dbReference type="InterPro" id="IPR020568">
    <property type="entry name" value="Ribosomal_Su5_D2-typ_SF"/>
</dbReference>
<dbReference type="EC" id="2.7.1.36" evidence="3"/>
<dbReference type="InterPro" id="IPR036554">
    <property type="entry name" value="GHMP_kinase_C_sf"/>
</dbReference>
<dbReference type="InterPro" id="IPR006204">
    <property type="entry name" value="GHMP_kinase_N_dom"/>
</dbReference>
<keyword evidence="6 15" id="KW-0808">Transferase</keyword>
<evidence type="ECO:0000256" key="8">
    <source>
        <dbReference type="ARBA" id="ARBA00022777"/>
    </source>
</evidence>
<evidence type="ECO:0000256" key="9">
    <source>
        <dbReference type="ARBA" id="ARBA00022840"/>
    </source>
</evidence>
<evidence type="ECO:0000313" key="15">
    <source>
        <dbReference type="EMBL" id="TXD40695.1"/>
    </source>
</evidence>
<dbReference type="InterPro" id="IPR013750">
    <property type="entry name" value="GHMP_kinase_C_dom"/>
</dbReference>
<dbReference type="PANTHER" id="PTHR43290:SF2">
    <property type="entry name" value="MEVALONATE KINASE"/>
    <property type="match status" value="1"/>
</dbReference>
<evidence type="ECO:0000256" key="3">
    <source>
        <dbReference type="ARBA" id="ARBA00012103"/>
    </source>
</evidence>
<keyword evidence="10" id="KW-0460">Magnesium</keyword>
<keyword evidence="5" id="KW-0444">Lipid biosynthesis</keyword>
<dbReference type="PRINTS" id="PR00959">
    <property type="entry name" value="MEVGALKINASE"/>
</dbReference>
<dbReference type="SUPFAM" id="SSF55060">
    <property type="entry name" value="GHMP Kinase, C-terminal domain"/>
    <property type="match status" value="1"/>
</dbReference>
<dbReference type="Gene3D" id="3.30.70.890">
    <property type="entry name" value="GHMP kinase, C-terminal domain"/>
    <property type="match status" value="1"/>
</dbReference>
<comment type="caution">
    <text evidence="15">The sequence shown here is derived from an EMBL/GenBank/DDBJ whole genome shotgun (WGS) entry which is preliminary data.</text>
</comment>
<feature type="domain" description="GHMP kinase N-terminal" evidence="13">
    <location>
        <begin position="65"/>
        <end position="149"/>
    </location>
</feature>